<keyword evidence="4" id="KW-1185">Reference proteome</keyword>
<keyword evidence="2" id="KW-0472">Membrane</keyword>
<protein>
    <recommendedName>
        <fullName evidence="5">DUF4352 domain-containing protein</fullName>
    </recommendedName>
</protein>
<feature type="compositionally biased region" description="Low complexity" evidence="1">
    <location>
        <begin position="41"/>
        <end position="59"/>
    </location>
</feature>
<evidence type="ECO:0000256" key="2">
    <source>
        <dbReference type="SAM" id="Phobius"/>
    </source>
</evidence>
<evidence type="ECO:0000256" key="1">
    <source>
        <dbReference type="SAM" id="MobiDB-lite"/>
    </source>
</evidence>
<dbReference type="AlphaFoldDB" id="A0A7T0LN10"/>
<feature type="region of interest" description="Disordered" evidence="1">
    <location>
        <begin position="1"/>
        <end position="184"/>
    </location>
</feature>
<dbReference type="KEGG" id="arep:ID810_05650"/>
<feature type="compositionally biased region" description="Pro residues" evidence="1">
    <location>
        <begin position="1"/>
        <end position="18"/>
    </location>
</feature>
<evidence type="ECO:0000313" key="3">
    <source>
        <dbReference type="EMBL" id="QPL06373.1"/>
    </source>
</evidence>
<feature type="compositionally biased region" description="Low complexity" evidence="1">
    <location>
        <begin position="267"/>
        <end position="276"/>
    </location>
</feature>
<name>A0A7T0LN10_9ACTO</name>
<feature type="compositionally biased region" description="Polar residues" evidence="1">
    <location>
        <begin position="174"/>
        <end position="184"/>
    </location>
</feature>
<feature type="compositionally biased region" description="Low complexity" evidence="1">
    <location>
        <begin position="126"/>
        <end position="141"/>
    </location>
</feature>
<gene>
    <name evidence="3" type="ORF">ID810_05650</name>
</gene>
<feature type="transmembrane region" description="Helical" evidence="2">
    <location>
        <begin position="190"/>
        <end position="211"/>
    </location>
</feature>
<dbReference type="EMBL" id="CP063989">
    <property type="protein sequence ID" value="QPL06373.1"/>
    <property type="molecule type" value="Genomic_DNA"/>
</dbReference>
<feature type="region of interest" description="Disordered" evidence="1">
    <location>
        <begin position="214"/>
        <end position="277"/>
    </location>
</feature>
<keyword evidence="2" id="KW-1133">Transmembrane helix</keyword>
<dbReference type="Proteomes" id="UP000594637">
    <property type="component" value="Chromosome"/>
</dbReference>
<evidence type="ECO:0008006" key="5">
    <source>
        <dbReference type="Google" id="ProtNLM"/>
    </source>
</evidence>
<reference evidence="3 4" key="1">
    <citation type="submission" date="2020-11" db="EMBL/GenBank/DDBJ databases">
        <title>Actinomyces sp. ZJ750.</title>
        <authorList>
            <person name="Zhou J."/>
        </authorList>
    </citation>
    <scope>NUCLEOTIDE SEQUENCE [LARGE SCALE GENOMIC DNA]</scope>
    <source>
        <strain evidence="3 4">ZJ750</strain>
    </source>
</reference>
<feature type="compositionally biased region" description="Low complexity" evidence="1">
    <location>
        <begin position="158"/>
        <end position="168"/>
    </location>
</feature>
<organism evidence="3 4">
    <name type="scientific">Actinomyces respiraculi</name>
    <dbReference type="NCBI Taxonomy" id="2744574"/>
    <lineage>
        <taxon>Bacteria</taxon>
        <taxon>Bacillati</taxon>
        <taxon>Actinomycetota</taxon>
        <taxon>Actinomycetes</taxon>
        <taxon>Actinomycetales</taxon>
        <taxon>Actinomycetaceae</taxon>
        <taxon>Actinomyces</taxon>
    </lineage>
</organism>
<proteinExistence type="predicted"/>
<keyword evidence="2" id="KW-0812">Transmembrane</keyword>
<accession>A0A7T0LN10</accession>
<sequence>MSLRFNPPPNWPAPPEGFVPPAGWQPDPAWGPAPEGWQLWVDDASVPSAPAVPSASDPAWAPTQAVSTSSAPVADPTGRPVSAPSAADYSAPMAASGPDQTSFQPTAAPMGAAVQPSFQPPVTGGSAPMAASAPTSSPYAANMNYAQSPTPYQPGPAPQGFGAQPQTGSWQPLDINQQQGPGSTPVTKKWWFWAIIVVAVLALVGGLVLALTGGKDDDPKPTAAQTSQQDDPAPQPSGNGGSDPASKPTDDARPSATSGSSGGSGNSGNCQQGTSQKCPGDLATQTLTLKASEYSNDPNATVDLAFGDVVWDGTEQVRAGWQHGFVEPGEGKVYMRLPVTVTYHGEGQANLYSLNIKYVHDGNSFTQEFIVPSDELLSQSAPYDGGSVSGYVTFIIPAEYANSGAFAISYNYKDEYWMAEL</sequence>
<evidence type="ECO:0000313" key="4">
    <source>
        <dbReference type="Proteomes" id="UP000594637"/>
    </source>
</evidence>
<dbReference type="RefSeq" id="WP_166858670.1">
    <property type="nucleotide sequence ID" value="NZ_CP063989.1"/>
</dbReference>